<protein>
    <submittedName>
        <fullName evidence="1">Uncharacterized protein</fullName>
    </submittedName>
</protein>
<name>A0A1N7SXR7_9BURK</name>
<dbReference type="AlphaFoldDB" id="A0A1N7SXR7"/>
<sequence length="110" mass="12713">MTIAYLSERENNVEQINLICLRMFDTWCKARNVTALTYLMHCWPMIDSTPAALRCLGETMRKLRRYHTDQLDENGFRALCEMADMIDDLIERPAPVVNLMAVGESPEKDS</sequence>
<keyword evidence="2" id="KW-1185">Reference proteome</keyword>
<reference evidence="1" key="1">
    <citation type="submission" date="2016-12" db="EMBL/GenBank/DDBJ databases">
        <authorList>
            <person name="Moulin L."/>
        </authorList>
    </citation>
    <scope>NUCLEOTIDE SEQUENCE [LARGE SCALE GENOMIC DNA]</scope>
    <source>
        <strain evidence="1">STM 7183</strain>
    </source>
</reference>
<proteinExistence type="predicted"/>
<dbReference type="Proteomes" id="UP000195569">
    <property type="component" value="Unassembled WGS sequence"/>
</dbReference>
<gene>
    <name evidence="1" type="ORF">BN2476_2120012</name>
</gene>
<evidence type="ECO:0000313" key="2">
    <source>
        <dbReference type="Proteomes" id="UP000195569"/>
    </source>
</evidence>
<accession>A0A1N7SXR7</accession>
<dbReference type="EMBL" id="CYGY02000212">
    <property type="protein sequence ID" value="SIT52179.1"/>
    <property type="molecule type" value="Genomic_DNA"/>
</dbReference>
<evidence type="ECO:0000313" key="1">
    <source>
        <dbReference type="EMBL" id="SIT52179.1"/>
    </source>
</evidence>
<organism evidence="1 2">
    <name type="scientific">Paraburkholderia piptadeniae</name>
    <dbReference type="NCBI Taxonomy" id="1701573"/>
    <lineage>
        <taxon>Bacteria</taxon>
        <taxon>Pseudomonadati</taxon>
        <taxon>Pseudomonadota</taxon>
        <taxon>Betaproteobacteria</taxon>
        <taxon>Burkholderiales</taxon>
        <taxon>Burkholderiaceae</taxon>
        <taxon>Paraburkholderia</taxon>
    </lineage>
</organism>
<comment type="caution">
    <text evidence="1">The sequence shown here is derived from an EMBL/GenBank/DDBJ whole genome shotgun (WGS) entry which is preliminary data.</text>
</comment>